<dbReference type="Proteomes" id="UP001165565">
    <property type="component" value="Unassembled WGS sequence"/>
</dbReference>
<sequence length="72" mass="7672">MAEIVRNPASDIAPQAQSILMVIAQELETNIKATARLAIAIWLIGPLPMLLANHLFIKIDPMVTASHAVAGS</sequence>
<evidence type="ECO:0000313" key="3">
    <source>
        <dbReference type="Proteomes" id="UP001165565"/>
    </source>
</evidence>
<keyword evidence="1" id="KW-0472">Membrane</keyword>
<dbReference type="RefSeq" id="WP_265269373.1">
    <property type="nucleotide sequence ID" value="NZ_JANFAV010000010.1"/>
</dbReference>
<keyword evidence="1" id="KW-1133">Transmembrane helix</keyword>
<dbReference type="AlphaFoldDB" id="A0AA42CRC3"/>
<evidence type="ECO:0000313" key="2">
    <source>
        <dbReference type="EMBL" id="MCW6535937.1"/>
    </source>
</evidence>
<accession>A0AA42CRC3</accession>
<reference evidence="2" key="1">
    <citation type="submission" date="2022-06" db="EMBL/GenBank/DDBJ databases">
        <title>Sphingomonas sp. nov. isolated from rhizosphere soil of tomato.</title>
        <authorList>
            <person name="Dong H."/>
            <person name="Gao R."/>
        </authorList>
    </citation>
    <scope>NUCLEOTIDE SEQUENCE</scope>
    <source>
        <strain evidence="2">MMSM24</strain>
    </source>
</reference>
<organism evidence="2 3">
    <name type="scientific">Sphingomonas lycopersici</name>
    <dbReference type="NCBI Taxonomy" id="2951807"/>
    <lineage>
        <taxon>Bacteria</taxon>
        <taxon>Pseudomonadati</taxon>
        <taxon>Pseudomonadota</taxon>
        <taxon>Alphaproteobacteria</taxon>
        <taxon>Sphingomonadales</taxon>
        <taxon>Sphingomonadaceae</taxon>
        <taxon>Sphingomonas</taxon>
    </lineage>
</organism>
<comment type="caution">
    <text evidence="2">The sequence shown here is derived from an EMBL/GenBank/DDBJ whole genome shotgun (WGS) entry which is preliminary data.</text>
</comment>
<protein>
    <submittedName>
        <fullName evidence="2">Uncharacterized protein</fullName>
    </submittedName>
</protein>
<keyword evidence="1" id="KW-0812">Transmembrane</keyword>
<gene>
    <name evidence="2" type="ORF">NEE01_14225</name>
</gene>
<feature type="transmembrane region" description="Helical" evidence="1">
    <location>
        <begin position="37"/>
        <end position="57"/>
    </location>
</feature>
<dbReference type="EMBL" id="JANFAV010000010">
    <property type="protein sequence ID" value="MCW6535937.1"/>
    <property type="molecule type" value="Genomic_DNA"/>
</dbReference>
<evidence type="ECO:0000256" key="1">
    <source>
        <dbReference type="SAM" id="Phobius"/>
    </source>
</evidence>
<keyword evidence="3" id="KW-1185">Reference proteome</keyword>
<name>A0AA42CRC3_9SPHN</name>
<proteinExistence type="predicted"/>